<dbReference type="OrthoDB" id="421171at2"/>
<organism evidence="2">
    <name type="scientific">Cyanothece sp. (strain PCC 7425 / ATCC 29141)</name>
    <dbReference type="NCBI Taxonomy" id="395961"/>
    <lineage>
        <taxon>Bacteria</taxon>
        <taxon>Bacillati</taxon>
        <taxon>Cyanobacteriota</taxon>
        <taxon>Cyanophyceae</taxon>
        <taxon>Gomontiellales</taxon>
        <taxon>Cyanothecaceae</taxon>
        <taxon>Cyanothece</taxon>
    </lineage>
</organism>
<dbReference type="PANTHER" id="PTHR34203:SF15">
    <property type="entry name" value="SLL1173 PROTEIN"/>
    <property type="match status" value="1"/>
</dbReference>
<dbReference type="SUPFAM" id="SSF53335">
    <property type="entry name" value="S-adenosyl-L-methionine-dependent methyltransferases"/>
    <property type="match status" value="1"/>
</dbReference>
<dbReference type="STRING" id="395961.Cyan7425_2162"/>
<reference evidence="2" key="1">
    <citation type="submission" date="2009-01" db="EMBL/GenBank/DDBJ databases">
        <title>Complete sequence of chromosome Cyanothece sp. PCC 7425.</title>
        <authorList>
            <consortium name="US DOE Joint Genome Institute"/>
            <person name="Lucas S."/>
            <person name="Copeland A."/>
            <person name="Lapidus A."/>
            <person name="Glavina del Rio T."/>
            <person name="Dalin E."/>
            <person name="Tice H."/>
            <person name="Bruce D."/>
            <person name="Goodwin L."/>
            <person name="Pitluck S."/>
            <person name="Sims D."/>
            <person name="Meineke L."/>
            <person name="Brettin T."/>
            <person name="Detter J.C."/>
            <person name="Han C."/>
            <person name="Larimer F."/>
            <person name="Land M."/>
            <person name="Hauser L."/>
            <person name="Kyrpides N."/>
            <person name="Ovchinnikova G."/>
            <person name="Liberton M."/>
            <person name="Stoeckel J."/>
            <person name="Banerjee A."/>
            <person name="Singh A."/>
            <person name="Page L."/>
            <person name="Sato H."/>
            <person name="Zhao L."/>
            <person name="Sherman L."/>
            <person name="Pakrasi H."/>
            <person name="Richardson P."/>
        </authorList>
    </citation>
    <scope>NUCLEOTIDE SEQUENCE</scope>
    <source>
        <strain evidence="2">PCC 7425</strain>
    </source>
</reference>
<dbReference type="NCBIfam" id="TIGR01444">
    <property type="entry name" value="fkbM_fam"/>
    <property type="match status" value="1"/>
</dbReference>
<evidence type="ECO:0000259" key="1">
    <source>
        <dbReference type="Pfam" id="PF05050"/>
    </source>
</evidence>
<dbReference type="Pfam" id="PF05050">
    <property type="entry name" value="Methyltransf_21"/>
    <property type="match status" value="1"/>
</dbReference>
<dbReference type="AlphaFoldDB" id="B8HV71"/>
<gene>
    <name evidence="2" type="ordered locus">Cyan7425_2162</name>
</gene>
<keyword evidence="2" id="KW-0808">Transferase</keyword>
<dbReference type="CDD" id="cd02440">
    <property type="entry name" value="AdoMet_MTases"/>
    <property type="match status" value="1"/>
</dbReference>
<dbReference type="GO" id="GO:0008168">
    <property type="term" value="F:methyltransferase activity"/>
    <property type="evidence" value="ECO:0007669"/>
    <property type="project" value="UniProtKB-KW"/>
</dbReference>
<dbReference type="eggNOG" id="COG2242">
    <property type="taxonomic scope" value="Bacteria"/>
</dbReference>
<dbReference type="InterPro" id="IPR052514">
    <property type="entry name" value="SAM-dependent_MTase"/>
</dbReference>
<keyword evidence="2" id="KW-0489">Methyltransferase</keyword>
<evidence type="ECO:0000313" key="2">
    <source>
        <dbReference type="EMBL" id="ACL44523.1"/>
    </source>
</evidence>
<dbReference type="PANTHER" id="PTHR34203">
    <property type="entry name" value="METHYLTRANSFERASE, FKBM FAMILY PROTEIN"/>
    <property type="match status" value="1"/>
</dbReference>
<dbReference type="InterPro" id="IPR029063">
    <property type="entry name" value="SAM-dependent_MTases_sf"/>
</dbReference>
<feature type="domain" description="Methyltransferase FkbM" evidence="1">
    <location>
        <begin position="61"/>
        <end position="225"/>
    </location>
</feature>
<dbReference type="KEGG" id="cyn:Cyan7425_2162"/>
<name>B8HV71_CYAP4</name>
<dbReference type="GO" id="GO:0032259">
    <property type="term" value="P:methylation"/>
    <property type="evidence" value="ECO:0007669"/>
    <property type="project" value="UniProtKB-KW"/>
</dbReference>
<dbReference type="HOGENOM" id="CLU_074577_2_2_3"/>
<dbReference type="InterPro" id="IPR006342">
    <property type="entry name" value="FkbM_mtfrase"/>
</dbReference>
<dbReference type="Gene3D" id="3.40.50.150">
    <property type="entry name" value="Vaccinia Virus protein VP39"/>
    <property type="match status" value="1"/>
</dbReference>
<protein>
    <submittedName>
        <fullName evidence="2">Methyltransferase FkbM family</fullName>
    </submittedName>
</protein>
<dbReference type="EMBL" id="CP001344">
    <property type="protein sequence ID" value="ACL44523.1"/>
    <property type="molecule type" value="Genomic_DNA"/>
</dbReference>
<accession>B8HV71</accession>
<sequence>MGLKSLLNRFRNSTLTIEQGFGKGLKFSANLADSMFGIGTYEMPLQNTLAQYLQPGSVFYDIGANVGFFSIIAAQLVGDTGQVYAFEPVPENVATIRRNVELNQFANVRIFDQAISSSSGEAELLLAQHIGGASLATAATPPDLRGRMKVKTASIDDLLQSLSLKPPSLVKIDVEGAEIDVLHGMLQTIQTYQPVIIYEVDDGDFVAFQEKRQNIAKLMLSLNYQTMVMEKSYPEIQWHVEHAVAIPNKFVNITVP</sequence>
<proteinExistence type="predicted"/>